<dbReference type="Proteomes" id="UP000265520">
    <property type="component" value="Unassembled WGS sequence"/>
</dbReference>
<feature type="non-terminal residue" evidence="2">
    <location>
        <position position="1"/>
    </location>
</feature>
<accession>A0A392PZ02</accession>
<sequence>ERLEAKNLFESKEVIEEAQRVPAKAVSPVETPDVSDATAEQQIPKATAPTPEQIIAIKVQ</sequence>
<feature type="region of interest" description="Disordered" evidence="1">
    <location>
        <begin position="20"/>
        <end position="49"/>
    </location>
</feature>
<evidence type="ECO:0000313" key="3">
    <source>
        <dbReference type="Proteomes" id="UP000265520"/>
    </source>
</evidence>
<keyword evidence="2" id="KW-0687">Ribonucleoprotein</keyword>
<protein>
    <submittedName>
        <fullName evidence="2">U2 small nuclear ribonucleoprotein A</fullName>
    </submittedName>
</protein>
<dbReference type="EMBL" id="LXQA010102004">
    <property type="protein sequence ID" value="MCI16690.1"/>
    <property type="molecule type" value="Genomic_DNA"/>
</dbReference>
<dbReference type="GO" id="GO:1990904">
    <property type="term" value="C:ribonucleoprotein complex"/>
    <property type="evidence" value="ECO:0007669"/>
    <property type="project" value="UniProtKB-KW"/>
</dbReference>
<reference evidence="2 3" key="1">
    <citation type="journal article" date="2018" name="Front. Plant Sci.">
        <title>Red Clover (Trifolium pratense) and Zigzag Clover (T. medium) - A Picture of Genomic Similarities and Differences.</title>
        <authorList>
            <person name="Dluhosova J."/>
            <person name="Istvanek J."/>
            <person name="Nedelnik J."/>
            <person name="Repkova J."/>
        </authorList>
    </citation>
    <scope>NUCLEOTIDE SEQUENCE [LARGE SCALE GENOMIC DNA]</scope>
    <source>
        <strain evidence="3">cv. 10/8</strain>
        <tissue evidence="2">Leaf</tissue>
    </source>
</reference>
<evidence type="ECO:0000313" key="2">
    <source>
        <dbReference type="EMBL" id="MCI16690.1"/>
    </source>
</evidence>
<comment type="caution">
    <text evidence="2">The sequence shown here is derived from an EMBL/GenBank/DDBJ whole genome shotgun (WGS) entry which is preliminary data.</text>
</comment>
<keyword evidence="3" id="KW-1185">Reference proteome</keyword>
<organism evidence="2 3">
    <name type="scientific">Trifolium medium</name>
    <dbReference type="NCBI Taxonomy" id="97028"/>
    <lineage>
        <taxon>Eukaryota</taxon>
        <taxon>Viridiplantae</taxon>
        <taxon>Streptophyta</taxon>
        <taxon>Embryophyta</taxon>
        <taxon>Tracheophyta</taxon>
        <taxon>Spermatophyta</taxon>
        <taxon>Magnoliopsida</taxon>
        <taxon>eudicotyledons</taxon>
        <taxon>Gunneridae</taxon>
        <taxon>Pentapetalae</taxon>
        <taxon>rosids</taxon>
        <taxon>fabids</taxon>
        <taxon>Fabales</taxon>
        <taxon>Fabaceae</taxon>
        <taxon>Papilionoideae</taxon>
        <taxon>50 kb inversion clade</taxon>
        <taxon>NPAAA clade</taxon>
        <taxon>Hologalegina</taxon>
        <taxon>IRL clade</taxon>
        <taxon>Trifolieae</taxon>
        <taxon>Trifolium</taxon>
    </lineage>
</organism>
<dbReference type="AlphaFoldDB" id="A0A392PZ02"/>
<name>A0A392PZ02_9FABA</name>
<evidence type="ECO:0000256" key="1">
    <source>
        <dbReference type="SAM" id="MobiDB-lite"/>
    </source>
</evidence>
<proteinExistence type="predicted"/>